<dbReference type="GO" id="GO:0005516">
    <property type="term" value="F:calmodulin binding"/>
    <property type="evidence" value="ECO:0007669"/>
    <property type="project" value="UniProtKB-ARBA"/>
</dbReference>
<keyword evidence="3" id="KW-0238">DNA-binding</keyword>
<dbReference type="PROSITE" id="PS50811">
    <property type="entry name" value="WRKY"/>
    <property type="match status" value="1"/>
</dbReference>
<name>A0A7C9AEP9_OPUST</name>
<dbReference type="Pfam" id="PF03106">
    <property type="entry name" value="WRKY"/>
    <property type="match status" value="1"/>
</dbReference>
<dbReference type="FunFam" id="2.20.25.80:FF:000004">
    <property type="entry name" value="WRKY transcription factor 65"/>
    <property type="match status" value="1"/>
</dbReference>
<dbReference type="PANTHER" id="PTHR31282">
    <property type="entry name" value="WRKY TRANSCRIPTION FACTOR 21-RELATED"/>
    <property type="match status" value="1"/>
</dbReference>
<keyword evidence="2" id="KW-0805">Transcription regulation</keyword>
<accession>A0A7C9AEP9</accession>
<dbReference type="SMART" id="SM00774">
    <property type="entry name" value="WRKY"/>
    <property type="match status" value="1"/>
</dbReference>
<evidence type="ECO:0000256" key="5">
    <source>
        <dbReference type="ARBA" id="ARBA00023242"/>
    </source>
</evidence>
<comment type="subcellular location">
    <subcellularLocation>
        <location evidence="1">Nucleus</location>
    </subcellularLocation>
</comment>
<dbReference type="InterPro" id="IPR036576">
    <property type="entry name" value="WRKY_dom_sf"/>
</dbReference>
<evidence type="ECO:0000259" key="6">
    <source>
        <dbReference type="PROSITE" id="PS50811"/>
    </source>
</evidence>
<dbReference type="InterPro" id="IPR003657">
    <property type="entry name" value="WRKY_dom"/>
</dbReference>
<feature type="domain" description="WRKY" evidence="6">
    <location>
        <begin position="280"/>
        <end position="346"/>
    </location>
</feature>
<dbReference type="EMBL" id="GISG01232343">
    <property type="protein sequence ID" value="MBA4666672.1"/>
    <property type="molecule type" value="Transcribed_RNA"/>
</dbReference>
<dbReference type="Gene3D" id="2.20.25.80">
    <property type="entry name" value="WRKY domain"/>
    <property type="match status" value="1"/>
</dbReference>
<dbReference type="AlphaFoldDB" id="A0A7C9AEP9"/>
<proteinExistence type="predicted"/>
<dbReference type="SUPFAM" id="SSF118290">
    <property type="entry name" value="WRKY DNA-binding domain"/>
    <property type="match status" value="1"/>
</dbReference>
<keyword evidence="5" id="KW-0539">Nucleus</keyword>
<sequence>MEGVEEVSKAAVESCHRVLSIISQPQEQTQVRNLAVETEQAVTKIKTVVSLLSNGNGLGHARARIVKRSRTNPFPQSILLESSSNPKADQSQPVKALQLLKTNLNECLVQENGSTTGKSCLSLGADLSLEMSSGAKTPLQLGHPPAAAHYQFLQQQQLQQQKLQLQQQHLKHRAEMFYRRSNSTISLNFDSSSCTPTMSSTRSFISSLSIDGSVANLDGNGFMIGGSHSLDQNSSQNRKRCLGRSEEGSVKCSSSGRCHCSKKRKHRVKRSIKVPAVSNKLSDIPPDEYSWRKYGQKPIKGSPHPRGYYKCSSVRGCPARKHVERCLEDPSMLIVTYEGEHNHASVPSQSTNS</sequence>
<evidence type="ECO:0000256" key="4">
    <source>
        <dbReference type="ARBA" id="ARBA00023163"/>
    </source>
</evidence>
<evidence type="ECO:0000256" key="3">
    <source>
        <dbReference type="ARBA" id="ARBA00023125"/>
    </source>
</evidence>
<dbReference type="InterPro" id="IPR044810">
    <property type="entry name" value="WRKY_plant"/>
</dbReference>
<dbReference type="Pfam" id="PF10533">
    <property type="entry name" value="Plant_zn_clust"/>
    <property type="match status" value="1"/>
</dbReference>
<dbReference type="GO" id="GO:0003700">
    <property type="term" value="F:DNA-binding transcription factor activity"/>
    <property type="evidence" value="ECO:0007669"/>
    <property type="project" value="InterPro"/>
</dbReference>
<reference evidence="7" key="2">
    <citation type="submission" date="2020-07" db="EMBL/GenBank/DDBJ databases">
        <authorList>
            <person name="Vera ALvarez R."/>
            <person name="Arias-Moreno D.M."/>
            <person name="Jimenez-Jacinto V."/>
            <person name="Jimenez-Bremont J.F."/>
            <person name="Swaminathan K."/>
            <person name="Moose S.P."/>
            <person name="Guerrero-Gonzalez M.L."/>
            <person name="Marino-Ramirez L."/>
            <person name="Landsman D."/>
            <person name="Rodriguez-Kessler M."/>
            <person name="Delgado-Sanchez P."/>
        </authorList>
    </citation>
    <scope>NUCLEOTIDE SEQUENCE</scope>
    <source>
        <tissue evidence="7">Cladode</tissue>
    </source>
</reference>
<evidence type="ECO:0000256" key="2">
    <source>
        <dbReference type="ARBA" id="ARBA00023015"/>
    </source>
</evidence>
<keyword evidence="4" id="KW-0804">Transcription</keyword>
<dbReference type="GO" id="GO:0043565">
    <property type="term" value="F:sequence-specific DNA binding"/>
    <property type="evidence" value="ECO:0007669"/>
    <property type="project" value="InterPro"/>
</dbReference>
<organism evidence="7">
    <name type="scientific">Opuntia streptacantha</name>
    <name type="common">Prickly pear cactus</name>
    <name type="synonym">Opuntia cardona</name>
    <dbReference type="NCBI Taxonomy" id="393608"/>
    <lineage>
        <taxon>Eukaryota</taxon>
        <taxon>Viridiplantae</taxon>
        <taxon>Streptophyta</taxon>
        <taxon>Embryophyta</taxon>
        <taxon>Tracheophyta</taxon>
        <taxon>Spermatophyta</taxon>
        <taxon>Magnoliopsida</taxon>
        <taxon>eudicotyledons</taxon>
        <taxon>Gunneridae</taxon>
        <taxon>Pentapetalae</taxon>
        <taxon>Caryophyllales</taxon>
        <taxon>Cactineae</taxon>
        <taxon>Cactaceae</taxon>
        <taxon>Opuntioideae</taxon>
        <taxon>Opuntia</taxon>
    </lineage>
</organism>
<dbReference type="GO" id="GO:0005634">
    <property type="term" value="C:nucleus"/>
    <property type="evidence" value="ECO:0007669"/>
    <property type="project" value="UniProtKB-SubCell"/>
</dbReference>
<protein>
    <recommendedName>
        <fullName evidence="6">WRKY domain-containing protein</fullName>
    </recommendedName>
</protein>
<evidence type="ECO:0000313" key="7">
    <source>
        <dbReference type="EMBL" id="MBA4666672.1"/>
    </source>
</evidence>
<evidence type="ECO:0000256" key="1">
    <source>
        <dbReference type="ARBA" id="ARBA00004123"/>
    </source>
</evidence>
<reference evidence="7" key="1">
    <citation type="journal article" date="2013" name="J. Plant Res.">
        <title>Effect of fungi and light on seed germination of three Opuntia species from semiarid lands of central Mexico.</title>
        <authorList>
            <person name="Delgado-Sanchez P."/>
            <person name="Jimenez-Bremont J.F."/>
            <person name="Guerrero-Gonzalez Mde L."/>
            <person name="Flores J."/>
        </authorList>
    </citation>
    <scope>NUCLEOTIDE SEQUENCE</scope>
    <source>
        <tissue evidence="7">Cladode</tissue>
    </source>
</reference>
<dbReference type="InterPro" id="IPR018872">
    <property type="entry name" value="Zn-cluster-dom"/>
</dbReference>